<gene>
    <name evidence="1" type="ORF">KJF94_08855</name>
</gene>
<dbReference type="Proteomes" id="UP000681155">
    <property type="component" value="Chromosome"/>
</dbReference>
<dbReference type="RefSeq" id="WP_214382658.1">
    <property type="nucleotide sequence ID" value="NZ_CP075566.1"/>
</dbReference>
<evidence type="ECO:0008006" key="3">
    <source>
        <dbReference type="Google" id="ProtNLM"/>
    </source>
</evidence>
<dbReference type="Gene3D" id="3.40.50.300">
    <property type="entry name" value="P-loop containing nucleotide triphosphate hydrolases"/>
    <property type="match status" value="1"/>
</dbReference>
<protein>
    <recommendedName>
        <fullName evidence="3">ATP-binding protein</fullName>
    </recommendedName>
</protein>
<evidence type="ECO:0000313" key="2">
    <source>
        <dbReference type="Proteomes" id="UP000681155"/>
    </source>
</evidence>
<reference evidence="1 2" key="1">
    <citation type="submission" date="2021-05" db="EMBL/GenBank/DDBJ databases">
        <title>Complete genome of the cytokinin-producing biocontrol strain Pseudomonas fluorescens G20-18.</title>
        <authorList>
            <person name="Nielsen T.K."/>
            <person name="Mekureyaw M.F."/>
            <person name="Hansen L.H."/>
            <person name="Nicolaisen M.H."/>
            <person name="Roitsch T.G."/>
            <person name="Hennessy R.C."/>
        </authorList>
    </citation>
    <scope>NUCLEOTIDE SEQUENCE [LARGE SCALE GENOMIC DNA]</scope>
    <source>
        <strain evidence="1 2">G20-18</strain>
    </source>
</reference>
<name>A0ABX8F485_9PSED</name>
<accession>A0ABX8F485</accession>
<organism evidence="1 2">
    <name type="scientific">Pseudomonas hormoni</name>
    <dbReference type="NCBI Taxonomy" id="3093767"/>
    <lineage>
        <taxon>Bacteria</taxon>
        <taxon>Pseudomonadati</taxon>
        <taxon>Pseudomonadota</taxon>
        <taxon>Gammaproteobacteria</taxon>
        <taxon>Pseudomonadales</taxon>
        <taxon>Pseudomonadaceae</taxon>
        <taxon>Pseudomonas</taxon>
    </lineage>
</organism>
<proteinExistence type="predicted"/>
<dbReference type="EMBL" id="CP075566">
    <property type="protein sequence ID" value="QVW25638.1"/>
    <property type="molecule type" value="Genomic_DNA"/>
</dbReference>
<sequence>MTKHSDAFIDLDRTFSQIPLDADASDDVDLSGRHSRHGELRWPDLLTHNRVILLSEAGSGKTAEIRNVACQLRSQGKNSFFLRIENVTSDLEDAFEVGTFDEFESWLDSGTEGWLLMDSVDEARLNDPKDFERAIRKLGRLTQNIVAQAHIIITGRSTAWRAKTDLEICEKAFAFGPVARQAPSTTTDGFEDVVQTVPYKTEPDTSFLLVTLDDIHDEQIDRFLNATGVQDIKAFRAAVERKEAWSLTTRPLDFLELVDFWLEHHRIGSRLELMRSSINRRLEERDQDRAESRPIAPDRLREGVRLIAAATTLGQTSAIRVPDGETNKSGIPIRDVLTDWNDTESAALLNRPIFEPGIYGTVRFHHRTVREYLTAEWLHELICGAGSRVKIENLFFRTQYGLEVINPSMRPVLPWLALLDDRICTRLEEVAPEVFFEGGDPGQLPLSTRRRVLRKACEHLAQPAHSWTMTDYSAVQRFAHHDLTEDIKELLTLYRSNDDIAWFLLRMVWQGEVVGALAETKQFALDAKHKHTRLAAIRAVIDLGTAQDIAEVRLALLVGDSKVNREWLAELLDGLALDSQWLPWLLQAIERSAKKERYSGRDALALKLSSLAMDCPLENLPAIICGLGVLLDKPPTEQHGFSAISKRYGWLAEIAGMAVLRLLQARDPFALDDSALAILSKLAQAHIYDERDTRELGEKLREIVPTWPELDYKLFWYDVGLARNGRVHRGEPVIHVWQLLGFRPFWSLNRQNFSLACDNIASLTNMHDRLMALSLAFNIYTQHDKPSSWEIQLRQATEFQDELLEKLEILLNPPERKVEEWEIQQAQWKEEAAQRKAEETEHRRSWQEGLAADVALINSPQPSVMTRSQSYLMERMREGSSSSNTWSSGNWQSLITEFGLPVAQAFRTGAVNFWRGYCPTLPSEGAPANSTPYQVIFGLTGLAIEAKEEPSSFSQMSADDVKYAARYGLLELNGFPEWLPRLFELHPRVIQEVVLREINYEMDAPRLELGGNWVLQRLRWGGGWMYEELAAPLMPRLTQHISDLESLQLVLSIVQESSVADELLAELACKRAVEEVNSEIAPTWYAVWVGVEPALAIPALVARIDSLSSDEEKTTFAMLCLIAIVGSRTASRCRQKYKTVEHVKSLYLLMHTYIRIAEDIDRAGKGVYSPGLRDDAQNARDGLLAFIRETPGKESFLALQEIAQAHPAERLRPWSAFYAQQKATADSQTPPWEPSKVVEFHKSLESTPSTNRDLWNLAIDRLLDLKHDLEDSDSSYAEILLQTNQETSIRKFIGKWLRDHAAGRYVVPQEEQLADDKRPDYRFQNSQYYAPVPVELKLSQNWSGPGHFERLENQLCGDYLRDISSSCGIFLLVNHGGQAAWETPTKGRVGFNDLVIALQEHWLAIASKFPNVEDIKVIGIDLTKRGGAAAIKAIEANQVAADQSDGE</sequence>
<evidence type="ECO:0000313" key="1">
    <source>
        <dbReference type="EMBL" id="QVW25638.1"/>
    </source>
</evidence>
<dbReference type="InterPro" id="IPR027417">
    <property type="entry name" value="P-loop_NTPase"/>
</dbReference>
<keyword evidence="2" id="KW-1185">Reference proteome</keyword>